<name>A0A4C1YBZ0_EUMVA</name>
<protein>
    <submittedName>
        <fullName evidence="1">Uncharacterized protein</fullName>
    </submittedName>
</protein>
<evidence type="ECO:0000313" key="2">
    <source>
        <dbReference type="Proteomes" id="UP000299102"/>
    </source>
</evidence>
<reference evidence="1 2" key="1">
    <citation type="journal article" date="2019" name="Commun. Biol.">
        <title>The bagworm genome reveals a unique fibroin gene that provides high tensile strength.</title>
        <authorList>
            <person name="Kono N."/>
            <person name="Nakamura H."/>
            <person name="Ohtoshi R."/>
            <person name="Tomita M."/>
            <person name="Numata K."/>
            <person name="Arakawa K."/>
        </authorList>
    </citation>
    <scope>NUCLEOTIDE SEQUENCE [LARGE SCALE GENOMIC DNA]</scope>
</reference>
<organism evidence="1 2">
    <name type="scientific">Eumeta variegata</name>
    <name type="common">Bagworm moth</name>
    <name type="synonym">Eumeta japonica</name>
    <dbReference type="NCBI Taxonomy" id="151549"/>
    <lineage>
        <taxon>Eukaryota</taxon>
        <taxon>Metazoa</taxon>
        <taxon>Ecdysozoa</taxon>
        <taxon>Arthropoda</taxon>
        <taxon>Hexapoda</taxon>
        <taxon>Insecta</taxon>
        <taxon>Pterygota</taxon>
        <taxon>Neoptera</taxon>
        <taxon>Endopterygota</taxon>
        <taxon>Lepidoptera</taxon>
        <taxon>Glossata</taxon>
        <taxon>Ditrysia</taxon>
        <taxon>Tineoidea</taxon>
        <taxon>Psychidae</taxon>
        <taxon>Oiketicinae</taxon>
        <taxon>Eumeta</taxon>
    </lineage>
</organism>
<dbReference type="AlphaFoldDB" id="A0A4C1YBZ0"/>
<keyword evidence="2" id="KW-1185">Reference proteome</keyword>
<dbReference type="Proteomes" id="UP000299102">
    <property type="component" value="Unassembled WGS sequence"/>
</dbReference>
<dbReference type="EMBL" id="BGZK01001141">
    <property type="protein sequence ID" value="GBP72342.1"/>
    <property type="molecule type" value="Genomic_DNA"/>
</dbReference>
<comment type="caution">
    <text evidence="1">The sequence shown here is derived from an EMBL/GenBank/DDBJ whole genome shotgun (WGS) entry which is preliminary data.</text>
</comment>
<gene>
    <name evidence="1" type="ORF">EVAR_90439_1</name>
</gene>
<proteinExistence type="predicted"/>
<accession>A0A4C1YBZ0</accession>
<sequence length="137" mass="15883">MVNGWSQEQAQTVPTLDPRDGAFTVLEALIEQVTYERSTETPKAQYGDGHFEYIYRNQPKDRSRRYNFFCRNGLVGVKNWYARHISRKLEMGHFLVDCQIQKSSTINGKRSTGSIAIYCISVFLDIRLPLFNVFSLH</sequence>
<evidence type="ECO:0000313" key="1">
    <source>
        <dbReference type="EMBL" id="GBP72342.1"/>
    </source>
</evidence>